<organism evidence="1 2">
    <name type="scientific">Autumnicola musiva</name>
    <dbReference type="NCBI Taxonomy" id="3075589"/>
    <lineage>
        <taxon>Bacteria</taxon>
        <taxon>Pseudomonadati</taxon>
        <taxon>Bacteroidota</taxon>
        <taxon>Flavobacteriia</taxon>
        <taxon>Flavobacteriales</taxon>
        <taxon>Flavobacteriaceae</taxon>
        <taxon>Autumnicola</taxon>
    </lineage>
</organism>
<protein>
    <submittedName>
        <fullName evidence="1">T9SS type B sorting domain-containing protein</fullName>
    </submittedName>
</protein>
<comment type="caution">
    <text evidence="1">The sequence shown here is derived from an EMBL/GenBank/DDBJ whole genome shotgun (WGS) entry which is preliminary data.</text>
</comment>
<reference evidence="1 2" key="1">
    <citation type="submission" date="2023-09" db="EMBL/GenBank/DDBJ databases">
        <authorList>
            <person name="Rey-Velasco X."/>
        </authorList>
    </citation>
    <scope>NUCLEOTIDE SEQUENCE [LARGE SCALE GENOMIC DNA]</scope>
    <source>
        <strain evidence="1 2">F117</strain>
    </source>
</reference>
<dbReference type="InterPro" id="IPR026341">
    <property type="entry name" value="T9SS_type_B"/>
</dbReference>
<proteinExistence type="predicted"/>
<dbReference type="Proteomes" id="UP001262582">
    <property type="component" value="Unassembled WGS sequence"/>
</dbReference>
<keyword evidence="2" id="KW-1185">Reference proteome</keyword>
<dbReference type="Pfam" id="PF13585">
    <property type="entry name" value="CHU_C"/>
    <property type="match status" value="1"/>
</dbReference>
<dbReference type="EMBL" id="JAVRHK010000002">
    <property type="protein sequence ID" value="MDT0675751.1"/>
    <property type="molecule type" value="Genomic_DNA"/>
</dbReference>
<sequence length="614" mass="67640">MKRGLFIFLSIVFAIAGGDNLRAQGGFCDDIEPFCAGDEKLVFENSNAFDGGVTNGQMGPDYGCLLTQPYPAWFFLQIEESGNLNFTISQFQNENGTGAQLDVDYVVWGPFENADDYCNNASLNEENIIACSYSEAARENLSITNAQAGNLYVVVITNFSRSRGYISLQQTNPNQAGAGATDCSILESTLGEDRIICEENSVILDGTTEDATNYEWYIYDEVNDSYNVLPGETNPTLEVSVTGNYRVVVSNSGDGSTDEDDVTVSFYDKPVASLPKDFVACAMEEETVNLTQASAEILDENTSGENYQVFYYASEEAAEEDRAITNPQTYDWSNNTEVFANVVGQESGCKSETIAFEITTTTFNDPGIEAITPACLDEQGNLLQNINIGSDVGEEYSYEWYEGNNVVSTNPVLTFNNTPSSRDFRLVLTDTTTGCSRAYETTIEYFSAPAGVLFEIEGSDFTGGYRVNAEAVPGPGSDTGYEYRMDNGSWQSGAVFKNVQPGSHVVYAREINGCGIKASESFDLVGYKRFFTPNGDGYNDTWGLIFADEMEVRALYIFDRYGKLLKQISPYGPGWDGTLNGTNAPARDYWFKLEYLDETTGIFREFSGHFSLVR</sequence>
<dbReference type="RefSeq" id="WP_311502284.1">
    <property type="nucleotide sequence ID" value="NZ_JAVRHK010000002.1"/>
</dbReference>
<accession>A0ABU3D2J0</accession>
<name>A0ABU3D2J0_9FLAO</name>
<evidence type="ECO:0000313" key="2">
    <source>
        <dbReference type="Proteomes" id="UP001262582"/>
    </source>
</evidence>
<evidence type="ECO:0000313" key="1">
    <source>
        <dbReference type="EMBL" id="MDT0675751.1"/>
    </source>
</evidence>
<gene>
    <name evidence="1" type="ORF">RM539_04025</name>
</gene>
<dbReference type="NCBIfam" id="TIGR04131">
    <property type="entry name" value="Bac_Flav_CTERM"/>
    <property type="match status" value="1"/>
</dbReference>